<proteinExistence type="predicted"/>
<evidence type="ECO:0000313" key="1">
    <source>
        <dbReference type="EMBL" id="GEU81641.1"/>
    </source>
</evidence>
<reference evidence="1" key="1">
    <citation type="journal article" date="2019" name="Sci. Rep.">
        <title>Draft genome of Tanacetum cinerariifolium, the natural source of mosquito coil.</title>
        <authorList>
            <person name="Yamashiro T."/>
            <person name="Shiraishi A."/>
            <person name="Satake H."/>
            <person name="Nakayama K."/>
        </authorList>
    </citation>
    <scope>NUCLEOTIDE SEQUENCE</scope>
</reference>
<protein>
    <submittedName>
        <fullName evidence="1">Uncharacterized protein</fullName>
    </submittedName>
</protein>
<dbReference type="AlphaFoldDB" id="A0A6L2N5Z9"/>
<organism evidence="1">
    <name type="scientific">Tanacetum cinerariifolium</name>
    <name type="common">Dalmatian daisy</name>
    <name type="synonym">Chrysanthemum cinerariifolium</name>
    <dbReference type="NCBI Taxonomy" id="118510"/>
    <lineage>
        <taxon>Eukaryota</taxon>
        <taxon>Viridiplantae</taxon>
        <taxon>Streptophyta</taxon>
        <taxon>Embryophyta</taxon>
        <taxon>Tracheophyta</taxon>
        <taxon>Spermatophyta</taxon>
        <taxon>Magnoliopsida</taxon>
        <taxon>eudicotyledons</taxon>
        <taxon>Gunneridae</taxon>
        <taxon>Pentapetalae</taxon>
        <taxon>asterids</taxon>
        <taxon>campanulids</taxon>
        <taxon>Asterales</taxon>
        <taxon>Asteraceae</taxon>
        <taxon>Asteroideae</taxon>
        <taxon>Anthemideae</taxon>
        <taxon>Anthemidinae</taxon>
        <taxon>Tanacetum</taxon>
    </lineage>
</organism>
<sequence>MRMEKWAMLVTYHMFVYILKDATSVRWNNLSKGVVTNYEDSKRRLQTHFKQQKKQTKTHLVGVKIKSLVKFISKELSESYDGLMEKTYSWIQAEETTSNKKPITFMDSAKMVGKTFTKPPKMVSKIRDASKYYEFHQDYGHGTHAYIELKNKTKEAVKSRKWAYLIKGIKKGRAKQADNQLEEWTAPAMNADLLVEGKEETIFMIRVTNNPIQRKKLQESRV</sequence>
<accession>A0A6L2N5Z9</accession>
<name>A0A6L2N5Z9_TANCI</name>
<dbReference type="EMBL" id="BKCJ010008325">
    <property type="protein sequence ID" value="GEU81641.1"/>
    <property type="molecule type" value="Genomic_DNA"/>
</dbReference>
<comment type="caution">
    <text evidence="1">The sequence shown here is derived from an EMBL/GenBank/DDBJ whole genome shotgun (WGS) entry which is preliminary data.</text>
</comment>
<gene>
    <name evidence="1" type="ORF">Tci_053619</name>
</gene>